<evidence type="ECO:0000256" key="7">
    <source>
        <dbReference type="RuleBase" id="RU363032"/>
    </source>
</evidence>
<dbReference type="GO" id="GO:0055085">
    <property type="term" value="P:transmembrane transport"/>
    <property type="evidence" value="ECO:0007669"/>
    <property type="project" value="InterPro"/>
</dbReference>
<evidence type="ECO:0000256" key="1">
    <source>
        <dbReference type="ARBA" id="ARBA00004651"/>
    </source>
</evidence>
<dbReference type="PANTHER" id="PTHR30151">
    <property type="entry name" value="ALKANE SULFONATE ABC TRANSPORTER-RELATED, MEMBRANE SUBUNIT"/>
    <property type="match status" value="1"/>
</dbReference>
<name>A0A858RFM1_9BACT</name>
<dbReference type="KEGG" id="luo:HHL09_07005"/>
<feature type="transmembrane region" description="Helical" evidence="7">
    <location>
        <begin position="201"/>
        <end position="227"/>
    </location>
</feature>
<evidence type="ECO:0000256" key="4">
    <source>
        <dbReference type="ARBA" id="ARBA00022692"/>
    </source>
</evidence>
<feature type="domain" description="ABC transmembrane type-1" evidence="8">
    <location>
        <begin position="152"/>
        <end position="333"/>
    </location>
</feature>
<dbReference type="Pfam" id="PF00528">
    <property type="entry name" value="BPD_transp_1"/>
    <property type="match status" value="1"/>
</dbReference>
<dbReference type="Gene3D" id="1.10.3720.10">
    <property type="entry name" value="MetI-like"/>
    <property type="match status" value="1"/>
</dbReference>
<dbReference type="PANTHER" id="PTHR30151:SF0">
    <property type="entry name" value="ABC TRANSPORTER PERMEASE PROTEIN MJ0413-RELATED"/>
    <property type="match status" value="1"/>
</dbReference>
<sequence>MPATRQWQPKLLREMAESSSVAPAATEAIAATPALHKGWLAKIGFPVAVAIAYGIHTAISREEPVLETRNYSIFLAGLGGLGLLAAVLQFILPAFRRWMKDMWPILSAAVLLFAGFEIVTTGLRLLPLPYFPSPPKILQSAIDDRALIWESTYHSLFLLARGYLLGVLAGIVTGVCIGWFRTARYWGMPVMKIVGPIPATAWIPLALILSPSATLSAICLIAIAVWFPVTMLTASGIANTRSSYLDVARTLGARPSYLIFRVAIPAAMPNIFLGLFMGLGAAFLTLVVAETVGVKSGLGWYLGWAREWAEYGKVFAALGIMAIFFSTIMTCLFALRDRVLVWQKGTIKW</sequence>
<dbReference type="GO" id="GO:0005886">
    <property type="term" value="C:plasma membrane"/>
    <property type="evidence" value="ECO:0007669"/>
    <property type="project" value="UniProtKB-SubCell"/>
</dbReference>
<feature type="transmembrane region" description="Helical" evidence="7">
    <location>
        <begin position="104"/>
        <end position="126"/>
    </location>
</feature>
<organism evidence="9 10">
    <name type="scientific">Luteolibacter luteus</name>
    <dbReference type="NCBI Taxonomy" id="2728835"/>
    <lineage>
        <taxon>Bacteria</taxon>
        <taxon>Pseudomonadati</taxon>
        <taxon>Verrucomicrobiota</taxon>
        <taxon>Verrucomicrobiia</taxon>
        <taxon>Verrucomicrobiales</taxon>
        <taxon>Verrucomicrobiaceae</taxon>
        <taxon>Luteolibacter</taxon>
    </lineage>
</organism>
<keyword evidence="4 7" id="KW-0812">Transmembrane</keyword>
<keyword evidence="3" id="KW-1003">Cell membrane</keyword>
<reference evidence="9 10" key="1">
    <citation type="submission" date="2020-04" db="EMBL/GenBank/DDBJ databases">
        <title>Luteolibacter sp. G-1-1-1 isolated from soil.</title>
        <authorList>
            <person name="Dahal R.H."/>
        </authorList>
    </citation>
    <scope>NUCLEOTIDE SEQUENCE [LARGE SCALE GENOMIC DNA]</scope>
    <source>
        <strain evidence="9 10">G-1-1-1</strain>
    </source>
</reference>
<dbReference type="PROSITE" id="PS50928">
    <property type="entry name" value="ABC_TM1"/>
    <property type="match status" value="1"/>
</dbReference>
<feature type="transmembrane region" description="Helical" evidence="7">
    <location>
        <begin position="71"/>
        <end position="92"/>
    </location>
</feature>
<comment type="similarity">
    <text evidence="7">Belongs to the binding-protein-dependent transport system permease family.</text>
</comment>
<keyword evidence="6 7" id="KW-0472">Membrane</keyword>
<evidence type="ECO:0000259" key="8">
    <source>
        <dbReference type="PROSITE" id="PS50928"/>
    </source>
</evidence>
<evidence type="ECO:0000256" key="2">
    <source>
        <dbReference type="ARBA" id="ARBA00022448"/>
    </source>
</evidence>
<dbReference type="Proteomes" id="UP000501812">
    <property type="component" value="Chromosome"/>
</dbReference>
<dbReference type="InterPro" id="IPR000515">
    <property type="entry name" value="MetI-like"/>
</dbReference>
<feature type="transmembrane region" description="Helical" evidence="7">
    <location>
        <begin position="314"/>
        <end position="335"/>
    </location>
</feature>
<feature type="transmembrane region" description="Helical" evidence="7">
    <location>
        <begin position="271"/>
        <end position="294"/>
    </location>
</feature>
<protein>
    <submittedName>
        <fullName evidence="9">ABC transporter permease subunit</fullName>
    </submittedName>
</protein>
<keyword evidence="2 7" id="KW-0813">Transport</keyword>
<dbReference type="SUPFAM" id="SSF161098">
    <property type="entry name" value="MetI-like"/>
    <property type="match status" value="1"/>
</dbReference>
<evidence type="ECO:0000256" key="5">
    <source>
        <dbReference type="ARBA" id="ARBA00022989"/>
    </source>
</evidence>
<accession>A0A858RFM1</accession>
<evidence type="ECO:0000256" key="3">
    <source>
        <dbReference type="ARBA" id="ARBA00022475"/>
    </source>
</evidence>
<dbReference type="AlphaFoldDB" id="A0A858RFM1"/>
<comment type="subcellular location">
    <subcellularLocation>
        <location evidence="1 7">Cell membrane</location>
        <topology evidence="1 7">Multi-pass membrane protein</topology>
    </subcellularLocation>
</comment>
<evidence type="ECO:0000313" key="9">
    <source>
        <dbReference type="EMBL" id="QJE95542.1"/>
    </source>
</evidence>
<keyword evidence="10" id="KW-1185">Reference proteome</keyword>
<gene>
    <name evidence="9" type="ORF">HHL09_07005</name>
</gene>
<dbReference type="InterPro" id="IPR035906">
    <property type="entry name" value="MetI-like_sf"/>
</dbReference>
<evidence type="ECO:0000313" key="10">
    <source>
        <dbReference type="Proteomes" id="UP000501812"/>
    </source>
</evidence>
<feature type="transmembrane region" description="Helical" evidence="7">
    <location>
        <begin position="162"/>
        <end position="180"/>
    </location>
</feature>
<proteinExistence type="inferred from homology"/>
<evidence type="ECO:0000256" key="6">
    <source>
        <dbReference type="ARBA" id="ARBA00023136"/>
    </source>
</evidence>
<feature type="transmembrane region" description="Helical" evidence="7">
    <location>
        <begin position="39"/>
        <end position="59"/>
    </location>
</feature>
<dbReference type="EMBL" id="CP051774">
    <property type="protein sequence ID" value="QJE95542.1"/>
    <property type="molecule type" value="Genomic_DNA"/>
</dbReference>
<keyword evidence="5 7" id="KW-1133">Transmembrane helix</keyword>
<dbReference type="CDD" id="cd06261">
    <property type="entry name" value="TM_PBP2"/>
    <property type="match status" value="1"/>
</dbReference>